<dbReference type="EMBL" id="UINC01018924">
    <property type="protein sequence ID" value="SVA79837.1"/>
    <property type="molecule type" value="Genomic_DNA"/>
</dbReference>
<feature type="compositionally biased region" description="Basic and acidic residues" evidence="3">
    <location>
        <begin position="138"/>
        <end position="151"/>
    </location>
</feature>
<feature type="domain" description="AMP-dependent synthetase/ligase" evidence="5">
    <location>
        <begin position="1"/>
        <end position="193"/>
    </location>
</feature>
<evidence type="ECO:0000256" key="1">
    <source>
        <dbReference type="ARBA" id="ARBA00006432"/>
    </source>
</evidence>
<feature type="domain" description="AMP-binding enzyme C-terminal" evidence="6">
    <location>
        <begin position="243"/>
        <end position="321"/>
    </location>
</feature>
<sequence>PKAVVHTQGTVVRHPHNLGQFRELGPDSRMYTPMPLFWVGGLAYTLVAAIHAGAAVVFEERFEPGTTLQLLERERITHLTGWPHMGKALAEHPDYPSTDLSSIRSSGLSDLLPARLRPADPELRSNSLGMTETFGPHSVEDRSVDWPESKRGTYGRAVPGVEHRIVDPMTGEELPAGEMGEVWVRGYSLMDGLLGVERSEAFTADGWLRTGDGGWLDGDGHLFFRGRLGEVIKSSGTNVTPREVELALEELPEVMHAFVLGIPHTDRGEDVAAAVVLRPGVEAGPDELRVAVKEVLSTYKVPRHLALFATPRDLPWLESGKIDRRAVQQLLVDEFAEQ</sequence>
<dbReference type="SUPFAM" id="SSF56801">
    <property type="entry name" value="Acetyl-CoA synthetase-like"/>
    <property type="match status" value="1"/>
</dbReference>
<keyword evidence="4" id="KW-0472">Membrane</keyword>
<dbReference type="GO" id="GO:0006631">
    <property type="term" value="P:fatty acid metabolic process"/>
    <property type="evidence" value="ECO:0007669"/>
    <property type="project" value="TreeGrafter"/>
</dbReference>
<dbReference type="InterPro" id="IPR000873">
    <property type="entry name" value="AMP-dep_synth/lig_dom"/>
</dbReference>
<dbReference type="AlphaFoldDB" id="A0A381YTK4"/>
<dbReference type="GO" id="GO:0031956">
    <property type="term" value="F:medium-chain fatty acid-CoA ligase activity"/>
    <property type="evidence" value="ECO:0007669"/>
    <property type="project" value="TreeGrafter"/>
</dbReference>
<keyword evidence="4" id="KW-0812">Transmembrane</keyword>
<keyword evidence="4" id="KW-1133">Transmembrane helix</keyword>
<evidence type="ECO:0000313" key="7">
    <source>
        <dbReference type="EMBL" id="SVA79837.1"/>
    </source>
</evidence>
<dbReference type="Pfam" id="PF00501">
    <property type="entry name" value="AMP-binding"/>
    <property type="match status" value="1"/>
</dbReference>
<feature type="non-terminal residue" evidence="7">
    <location>
        <position position="1"/>
    </location>
</feature>
<gene>
    <name evidence="7" type="ORF">METZ01_LOCUS132691</name>
</gene>
<dbReference type="InterPro" id="IPR042099">
    <property type="entry name" value="ANL_N_sf"/>
</dbReference>
<dbReference type="InterPro" id="IPR025110">
    <property type="entry name" value="AMP-bd_C"/>
</dbReference>
<dbReference type="Gene3D" id="3.30.300.30">
    <property type="match status" value="1"/>
</dbReference>
<dbReference type="PANTHER" id="PTHR43201:SF5">
    <property type="entry name" value="MEDIUM-CHAIN ACYL-COA LIGASE ACSF2, MITOCHONDRIAL"/>
    <property type="match status" value="1"/>
</dbReference>
<name>A0A381YTK4_9ZZZZ</name>
<evidence type="ECO:0000259" key="5">
    <source>
        <dbReference type="Pfam" id="PF00501"/>
    </source>
</evidence>
<reference evidence="7" key="1">
    <citation type="submission" date="2018-05" db="EMBL/GenBank/DDBJ databases">
        <authorList>
            <person name="Lanie J.A."/>
            <person name="Ng W.-L."/>
            <person name="Kazmierczak K.M."/>
            <person name="Andrzejewski T.M."/>
            <person name="Davidsen T.M."/>
            <person name="Wayne K.J."/>
            <person name="Tettelin H."/>
            <person name="Glass J.I."/>
            <person name="Rusch D."/>
            <person name="Podicherti R."/>
            <person name="Tsui H.-C.T."/>
            <person name="Winkler M.E."/>
        </authorList>
    </citation>
    <scope>NUCLEOTIDE SEQUENCE</scope>
</reference>
<dbReference type="PANTHER" id="PTHR43201">
    <property type="entry name" value="ACYL-COA SYNTHETASE"/>
    <property type="match status" value="1"/>
</dbReference>
<comment type="similarity">
    <text evidence="1">Belongs to the ATP-dependent AMP-binding enzyme family.</text>
</comment>
<evidence type="ECO:0000259" key="6">
    <source>
        <dbReference type="Pfam" id="PF13193"/>
    </source>
</evidence>
<accession>A0A381YTK4</accession>
<dbReference type="Gene3D" id="3.40.50.12780">
    <property type="entry name" value="N-terminal domain of ligase-like"/>
    <property type="match status" value="1"/>
</dbReference>
<evidence type="ECO:0008006" key="8">
    <source>
        <dbReference type="Google" id="ProtNLM"/>
    </source>
</evidence>
<dbReference type="CDD" id="cd04433">
    <property type="entry name" value="AFD_class_I"/>
    <property type="match status" value="1"/>
</dbReference>
<evidence type="ECO:0000256" key="3">
    <source>
        <dbReference type="SAM" id="MobiDB-lite"/>
    </source>
</evidence>
<evidence type="ECO:0000256" key="2">
    <source>
        <dbReference type="ARBA" id="ARBA00022598"/>
    </source>
</evidence>
<protein>
    <recommendedName>
        <fullName evidence="8">AMP-dependent synthetase/ligase domain-containing protein</fullName>
    </recommendedName>
</protein>
<feature type="region of interest" description="Disordered" evidence="3">
    <location>
        <begin position="122"/>
        <end position="151"/>
    </location>
</feature>
<evidence type="ECO:0000256" key="4">
    <source>
        <dbReference type="SAM" id="Phobius"/>
    </source>
</evidence>
<feature type="transmembrane region" description="Helical" evidence="4">
    <location>
        <begin position="36"/>
        <end position="58"/>
    </location>
</feature>
<organism evidence="7">
    <name type="scientific">marine metagenome</name>
    <dbReference type="NCBI Taxonomy" id="408172"/>
    <lineage>
        <taxon>unclassified sequences</taxon>
        <taxon>metagenomes</taxon>
        <taxon>ecological metagenomes</taxon>
    </lineage>
</organism>
<proteinExistence type="inferred from homology"/>
<dbReference type="Pfam" id="PF13193">
    <property type="entry name" value="AMP-binding_C"/>
    <property type="match status" value="1"/>
</dbReference>
<keyword evidence="2" id="KW-0436">Ligase</keyword>
<dbReference type="InterPro" id="IPR045851">
    <property type="entry name" value="AMP-bd_C_sf"/>
</dbReference>